<dbReference type="Proteomes" id="UP000050509">
    <property type="component" value="Unassembled WGS sequence"/>
</dbReference>
<protein>
    <submittedName>
        <fullName evidence="1">Uncharacterized protein</fullName>
    </submittedName>
</protein>
<evidence type="ECO:0000313" key="1">
    <source>
        <dbReference type="EMBL" id="KPV51090.1"/>
    </source>
</evidence>
<proteinExistence type="predicted"/>
<comment type="caution">
    <text evidence="1">The sequence shown here is derived from an EMBL/GenBank/DDBJ whole genome shotgun (WGS) entry which is preliminary data.</text>
</comment>
<accession>A0A0P9D768</accession>
<evidence type="ECO:0000313" key="2">
    <source>
        <dbReference type="Proteomes" id="UP000050509"/>
    </source>
</evidence>
<gene>
    <name evidence="1" type="ORF">SE17_23210</name>
</gene>
<dbReference type="AlphaFoldDB" id="A0A0P9D768"/>
<reference evidence="1 2" key="1">
    <citation type="submission" date="2015-09" db="EMBL/GenBank/DDBJ databases">
        <title>Draft genome sequence of Kouleothrix aurantiaca JCM 19913.</title>
        <authorList>
            <person name="Hemp J."/>
        </authorList>
    </citation>
    <scope>NUCLEOTIDE SEQUENCE [LARGE SCALE GENOMIC DNA]</scope>
    <source>
        <strain evidence="1 2">COM-B</strain>
    </source>
</reference>
<sequence length="101" mass="11256">MAEPRQDAIRVAALAVHQLVDGALQAHAQRLEQHRHQAGRQQGHPHIALGVEQRAQVGHHHNVQAEDAGRQRAIHQRAIDQNVDIVQAVAQDGNAQRHRQK</sequence>
<keyword evidence="2" id="KW-1185">Reference proteome</keyword>
<name>A0A0P9D768_9CHLR</name>
<organism evidence="1 2">
    <name type="scientific">Kouleothrix aurantiaca</name>
    <dbReference type="NCBI Taxonomy" id="186479"/>
    <lineage>
        <taxon>Bacteria</taxon>
        <taxon>Bacillati</taxon>
        <taxon>Chloroflexota</taxon>
        <taxon>Chloroflexia</taxon>
        <taxon>Chloroflexales</taxon>
        <taxon>Roseiflexineae</taxon>
        <taxon>Roseiflexaceae</taxon>
        <taxon>Kouleothrix</taxon>
    </lineage>
</organism>
<dbReference type="EMBL" id="LJCR01001078">
    <property type="protein sequence ID" value="KPV51090.1"/>
    <property type="molecule type" value="Genomic_DNA"/>
</dbReference>